<dbReference type="STRING" id="322104.A3LVT4"/>
<dbReference type="Pfam" id="PF00501">
    <property type="entry name" value="AMP-binding"/>
    <property type="match status" value="1"/>
</dbReference>
<dbReference type="PANTHER" id="PTHR43272:SF33">
    <property type="entry name" value="AMP-BINDING DOMAIN-CONTAINING PROTEIN-RELATED"/>
    <property type="match status" value="1"/>
</dbReference>
<dbReference type="PANTHER" id="PTHR43272">
    <property type="entry name" value="LONG-CHAIN-FATTY-ACID--COA LIGASE"/>
    <property type="match status" value="1"/>
</dbReference>
<name>A3LVT4_PICST</name>
<dbReference type="KEGG" id="pic:PICST_89450"/>
<dbReference type="eggNOG" id="KOG1256">
    <property type="taxonomic scope" value="Eukaryota"/>
</dbReference>
<dbReference type="OMA" id="WYHSIGL"/>
<evidence type="ECO:0000313" key="4">
    <source>
        <dbReference type="EMBL" id="ABN66836.1"/>
    </source>
</evidence>
<dbReference type="Proteomes" id="UP000002258">
    <property type="component" value="Chromosome 5"/>
</dbReference>
<keyword evidence="4" id="KW-0436">Ligase</keyword>
<organism evidence="4 5">
    <name type="scientific">Scheffersomyces stipitis (strain ATCC 58785 / CBS 6054 / NBRC 10063 / NRRL Y-11545)</name>
    <name type="common">Yeast</name>
    <name type="synonym">Pichia stipitis</name>
    <dbReference type="NCBI Taxonomy" id="322104"/>
    <lineage>
        <taxon>Eukaryota</taxon>
        <taxon>Fungi</taxon>
        <taxon>Dikarya</taxon>
        <taxon>Ascomycota</taxon>
        <taxon>Saccharomycotina</taxon>
        <taxon>Pichiomycetes</taxon>
        <taxon>Debaryomycetaceae</taxon>
        <taxon>Scheffersomyces</taxon>
    </lineage>
</organism>
<evidence type="ECO:0000256" key="2">
    <source>
        <dbReference type="ARBA" id="ARBA00022840"/>
    </source>
</evidence>
<evidence type="ECO:0000259" key="3">
    <source>
        <dbReference type="Pfam" id="PF00501"/>
    </source>
</evidence>
<dbReference type="GeneID" id="4839179"/>
<dbReference type="GO" id="GO:0016020">
    <property type="term" value="C:membrane"/>
    <property type="evidence" value="ECO:0007669"/>
    <property type="project" value="TreeGrafter"/>
</dbReference>
<dbReference type="RefSeq" id="XP_001384865.1">
    <property type="nucleotide sequence ID" value="XM_001384828.1"/>
</dbReference>
<dbReference type="GO" id="GO:0004467">
    <property type="term" value="F:long-chain fatty acid-CoA ligase activity"/>
    <property type="evidence" value="ECO:0007669"/>
    <property type="project" value="UniProtKB-EC"/>
</dbReference>
<dbReference type="Gene3D" id="3.40.50.12780">
    <property type="entry name" value="N-terminal domain of ligase-like"/>
    <property type="match status" value="1"/>
</dbReference>
<dbReference type="GO" id="GO:0005524">
    <property type="term" value="F:ATP binding"/>
    <property type="evidence" value="ECO:0007669"/>
    <property type="project" value="UniProtKB-KW"/>
</dbReference>
<keyword evidence="1" id="KW-0547">Nucleotide-binding</keyword>
<keyword evidence="5" id="KW-1185">Reference proteome</keyword>
<dbReference type="OrthoDB" id="1700726at2759"/>
<dbReference type="GO" id="GO:0005783">
    <property type="term" value="C:endoplasmic reticulum"/>
    <property type="evidence" value="ECO:0007669"/>
    <property type="project" value="TreeGrafter"/>
</dbReference>
<dbReference type="AlphaFoldDB" id="A3LVT4"/>
<dbReference type="InterPro" id="IPR042099">
    <property type="entry name" value="ANL_N_sf"/>
</dbReference>
<reference evidence="4 5" key="1">
    <citation type="journal article" date="2007" name="Nat. Biotechnol.">
        <title>Genome sequence of the lignocellulose-bioconverting and xylose-fermenting yeast Pichia stipitis.</title>
        <authorList>
            <person name="Jeffries T.W."/>
            <person name="Grigoriev I.V."/>
            <person name="Grimwood J."/>
            <person name="Laplaza J.M."/>
            <person name="Aerts A."/>
            <person name="Salamov A."/>
            <person name="Schmutz J."/>
            <person name="Lindquist E."/>
            <person name="Dehal P."/>
            <person name="Shapiro H."/>
            <person name="Jin Y.S."/>
            <person name="Passoth V."/>
            <person name="Richardson P.M."/>
        </authorList>
    </citation>
    <scope>NUCLEOTIDE SEQUENCE [LARGE SCALE GENOMIC DNA]</scope>
    <source>
        <strain evidence="5">ATCC 58785 / CBS 6054 / NBRC 10063 / NRRL Y-11545</strain>
    </source>
</reference>
<proteinExistence type="predicted"/>
<dbReference type="HOGENOM" id="CLU_000022_45_4_1"/>
<keyword evidence="2" id="KW-0067">ATP-binding</keyword>
<dbReference type="EC" id="6.2.1.3" evidence="4"/>
<evidence type="ECO:0000313" key="5">
    <source>
        <dbReference type="Proteomes" id="UP000002258"/>
    </source>
</evidence>
<accession>A3LVT4</accession>
<dbReference type="EMBL" id="CP000499">
    <property type="protein sequence ID" value="ABN66836.1"/>
    <property type="molecule type" value="Genomic_DNA"/>
</dbReference>
<evidence type="ECO:0000256" key="1">
    <source>
        <dbReference type="ARBA" id="ARBA00022741"/>
    </source>
</evidence>
<dbReference type="InterPro" id="IPR000873">
    <property type="entry name" value="AMP-dep_synth/lig_dom"/>
</dbReference>
<gene>
    <name evidence="4" type="primary">FAA22</name>
    <name evidence="4" type="ORF">PICST_89450</name>
</gene>
<feature type="domain" description="AMP-dependent synthetase/ligase" evidence="3">
    <location>
        <begin position="147"/>
        <end position="527"/>
    </location>
</feature>
<sequence length="720" mass="80610">MSLFQEDPKNIHNFIRASLPLDPKKLCESVPLPYSEKPGYSAVYRNKYSVDGLITRPHPSLATLFDLHEVAARSQPDSPCFGVRHKQADGTYGPYQWINYQEVYDRKVHFGSGVFFILQNNPYRTNSPVHQKIHYDPQATESPFVLSIFSANRAEWVTTDMACSAYSLTSTALYDSLGAQTSKYILSSTESPIVVSSKDKLKSLIKLKAEDPETLSNLITLVSMDPLDPKTDEALVKYANDNRITLFDFDQVLKLGEINKLPQIPPKPETIYTISFTSGTTGANPKGVLLTHANAVCAVTFCYSNITLPESPTVYCFLPLAHIYERMSISFALSMCAAIGFPQSPSPLTLMDDIKHLRPHFLNLVPRVYTKLEAALKAQTFNSDKPIIKSLFSAAINKKMELQAVEDGAQGKHIVYDQVVQLLRKKIGFDRLIAVTTGSAPISPETLKFIKASLNTGMSQGYGLTESFAGVCTSLKYEANPGSCGAISITTEMRLREVPEMNYHAHDKGGPRGELMLRGPQIFREYFKNPEETAKAIDSEGWFATGDIARIDATNGNRIYIIDRVKNFFKLAQGEYITPEKIENTYLSQFPFIQQLYVHGDPLKTHLVAIVGLDPATVDSYIKRKFNDILSNQDDIVDFFRNPKHRLALLEDMNSSVGGLLQGYERIHNIKVDFNPLTIEDNVITPTLKIKRPIAVKFFKEDFDALYEEGSLIKPDAHKL</sequence>
<protein>
    <submittedName>
        <fullName evidence="4">Long-chain-fatty-acid CoA ligase</fullName>
        <ecNumber evidence="4">6.2.1.3</ecNumber>
    </submittedName>
</protein>
<dbReference type="FunCoup" id="A3LVT4">
    <property type="interactions" value="301"/>
</dbReference>
<dbReference type="InParanoid" id="A3LVT4"/>
<dbReference type="SUPFAM" id="SSF56801">
    <property type="entry name" value="Acetyl-CoA synthetase-like"/>
    <property type="match status" value="1"/>
</dbReference>